<name>A0AAF0BRC3_9ACTN</name>
<feature type="transmembrane region" description="Helical" evidence="1">
    <location>
        <begin position="36"/>
        <end position="55"/>
    </location>
</feature>
<sequence>MTAAAPRARARGGPPSGSFRRLYAVFLRHQLTWGRAAVILALGALAILVGVAIRAGADDQVTAGTEFINGFAFTTVVPVCALVFSSSALGDTVDDRTLVYLWLTPVPRWRIAGAATLASITVALPLVSIPLVAAAAATGAGRALVGATAVACIVGTVGYAGVFAALGLRVRRALLWGIAYILLWEGFVATASETAARLSLRAYTASILSQYTGVGLRLGSLTLVSGIVVPLLVGAAFVGVTTWLLTRVTVD</sequence>
<feature type="transmembrane region" description="Helical" evidence="1">
    <location>
        <begin position="111"/>
        <end position="137"/>
    </location>
</feature>
<proteinExistence type="predicted"/>
<feature type="transmembrane region" description="Helical" evidence="1">
    <location>
        <begin position="223"/>
        <end position="245"/>
    </location>
</feature>
<keyword evidence="1" id="KW-0812">Transmembrane</keyword>
<organism evidence="2 3">
    <name type="scientific">Iamia majanohamensis</name>
    <dbReference type="NCBI Taxonomy" id="467976"/>
    <lineage>
        <taxon>Bacteria</taxon>
        <taxon>Bacillati</taxon>
        <taxon>Actinomycetota</taxon>
        <taxon>Acidimicrobiia</taxon>
        <taxon>Acidimicrobiales</taxon>
        <taxon>Iamiaceae</taxon>
        <taxon>Iamia</taxon>
    </lineage>
</organism>
<keyword evidence="1" id="KW-0472">Membrane</keyword>
<evidence type="ECO:0008006" key="4">
    <source>
        <dbReference type="Google" id="ProtNLM"/>
    </source>
</evidence>
<evidence type="ECO:0000313" key="3">
    <source>
        <dbReference type="Proteomes" id="UP001216390"/>
    </source>
</evidence>
<protein>
    <recommendedName>
        <fullName evidence="4">ABC transporter permease</fullName>
    </recommendedName>
</protein>
<keyword evidence="1" id="KW-1133">Transmembrane helix</keyword>
<dbReference type="Proteomes" id="UP001216390">
    <property type="component" value="Chromosome"/>
</dbReference>
<keyword evidence="3" id="KW-1185">Reference proteome</keyword>
<dbReference type="EMBL" id="CP116942">
    <property type="protein sequence ID" value="WCO66381.1"/>
    <property type="molecule type" value="Genomic_DNA"/>
</dbReference>
<dbReference type="KEGG" id="ima:PO878_17935"/>
<reference evidence="2" key="1">
    <citation type="submission" date="2023-01" db="EMBL/GenBank/DDBJ databases">
        <title>The diversity of Class Acidimicrobiia in South China Sea sediment environments and the proposal of Iamia marina sp. nov., a novel species of the genus Iamia.</title>
        <authorList>
            <person name="He Y."/>
            <person name="Tian X."/>
        </authorList>
    </citation>
    <scope>NUCLEOTIDE SEQUENCE</scope>
    <source>
        <strain evidence="2">DSM 19957</strain>
    </source>
</reference>
<accession>A0AAF0BRC3</accession>
<gene>
    <name evidence="2" type="ORF">PO878_17935</name>
</gene>
<evidence type="ECO:0000256" key="1">
    <source>
        <dbReference type="SAM" id="Phobius"/>
    </source>
</evidence>
<feature type="transmembrane region" description="Helical" evidence="1">
    <location>
        <begin position="173"/>
        <end position="191"/>
    </location>
</feature>
<evidence type="ECO:0000313" key="2">
    <source>
        <dbReference type="EMBL" id="WCO66381.1"/>
    </source>
</evidence>
<dbReference type="AlphaFoldDB" id="A0AAF0BRC3"/>
<feature type="transmembrane region" description="Helical" evidence="1">
    <location>
        <begin position="143"/>
        <end position="166"/>
    </location>
</feature>
<feature type="transmembrane region" description="Helical" evidence="1">
    <location>
        <begin position="67"/>
        <end position="90"/>
    </location>
</feature>
<dbReference type="RefSeq" id="WP_272735904.1">
    <property type="nucleotide sequence ID" value="NZ_CP116942.1"/>
</dbReference>